<dbReference type="SUPFAM" id="SSF56672">
    <property type="entry name" value="DNA/RNA polymerases"/>
    <property type="match status" value="1"/>
</dbReference>
<name>A0A015J925_RHIIW</name>
<sequence>MEWNRDLKLTRPIMLIETARKIAIKILTSRLSDIITKNGVLRGKNYAALKFESTFEPIKILQAIIEDANINKKEMWIVLMDISKAYDSVSSISLKKAMERIKLLEQWINLVLDISHNRFNRVIVNNDLTEEYKVEDGIDQGEVWSPLLWRIFYNPLLCKLNDKREDYGYEIDVEFKEDVMEDKIMKHSIKINAIAFMDDTTLISRSHDQMTDMLEICHSFYKLNDIKANPKNMKSLE</sequence>
<gene>
    <name evidence="2" type="ORF">RirG_127550</name>
</gene>
<organism evidence="2 3">
    <name type="scientific">Rhizophagus irregularis (strain DAOM 197198w)</name>
    <name type="common">Glomus intraradices</name>
    <dbReference type="NCBI Taxonomy" id="1432141"/>
    <lineage>
        <taxon>Eukaryota</taxon>
        <taxon>Fungi</taxon>
        <taxon>Fungi incertae sedis</taxon>
        <taxon>Mucoromycota</taxon>
        <taxon>Glomeromycotina</taxon>
        <taxon>Glomeromycetes</taxon>
        <taxon>Glomerales</taxon>
        <taxon>Glomeraceae</taxon>
        <taxon>Rhizophagus</taxon>
    </lineage>
</organism>
<dbReference type="InterPro" id="IPR043502">
    <property type="entry name" value="DNA/RNA_pol_sf"/>
</dbReference>
<dbReference type="PROSITE" id="PS50878">
    <property type="entry name" value="RT_POL"/>
    <property type="match status" value="1"/>
</dbReference>
<accession>A0A015J925</accession>
<proteinExistence type="predicted"/>
<keyword evidence="3" id="KW-1185">Reference proteome</keyword>
<dbReference type="HOGENOM" id="CLU_002435_6_1_1"/>
<dbReference type="OrthoDB" id="2444730at2759"/>
<dbReference type="InterPro" id="IPR000477">
    <property type="entry name" value="RT_dom"/>
</dbReference>
<evidence type="ECO:0000259" key="1">
    <source>
        <dbReference type="PROSITE" id="PS50878"/>
    </source>
</evidence>
<dbReference type="Pfam" id="PF00078">
    <property type="entry name" value="RVT_1"/>
    <property type="match status" value="1"/>
</dbReference>
<comment type="caution">
    <text evidence="2">The sequence shown here is derived from an EMBL/GenBank/DDBJ whole genome shotgun (WGS) entry which is preliminary data.</text>
</comment>
<dbReference type="AlphaFoldDB" id="A0A015J925"/>
<feature type="domain" description="Reverse transcriptase" evidence="1">
    <location>
        <begin position="1"/>
        <end position="237"/>
    </location>
</feature>
<dbReference type="PANTHER" id="PTHR19446">
    <property type="entry name" value="REVERSE TRANSCRIPTASES"/>
    <property type="match status" value="1"/>
</dbReference>
<dbReference type="EMBL" id="JEMT01019803">
    <property type="protein sequence ID" value="EXX66052.1"/>
    <property type="molecule type" value="Genomic_DNA"/>
</dbReference>
<evidence type="ECO:0000313" key="3">
    <source>
        <dbReference type="Proteomes" id="UP000022910"/>
    </source>
</evidence>
<protein>
    <recommendedName>
        <fullName evidence="1">Reverse transcriptase domain-containing protein</fullName>
    </recommendedName>
</protein>
<dbReference type="Proteomes" id="UP000022910">
    <property type="component" value="Unassembled WGS sequence"/>
</dbReference>
<reference evidence="2 3" key="1">
    <citation type="submission" date="2014-02" db="EMBL/GenBank/DDBJ databases">
        <title>Single nucleus genome sequencing reveals high similarity among nuclei of an endomycorrhizal fungus.</title>
        <authorList>
            <person name="Lin K."/>
            <person name="Geurts R."/>
            <person name="Zhang Z."/>
            <person name="Limpens E."/>
            <person name="Saunders D.G."/>
            <person name="Mu D."/>
            <person name="Pang E."/>
            <person name="Cao H."/>
            <person name="Cha H."/>
            <person name="Lin T."/>
            <person name="Zhou Q."/>
            <person name="Shang Y."/>
            <person name="Li Y."/>
            <person name="Ivanov S."/>
            <person name="Sharma T."/>
            <person name="Velzen R.V."/>
            <person name="Ruijter N.D."/>
            <person name="Aanen D.K."/>
            <person name="Win J."/>
            <person name="Kamoun S."/>
            <person name="Bisseling T."/>
            <person name="Huang S."/>
        </authorList>
    </citation>
    <scope>NUCLEOTIDE SEQUENCE [LARGE SCALE GENOMIC DNA]</scope>
    <source>
        <strain evidence="3">DAOM197198w</strain>
    </source>
</reference>
<dbReference type="STRING" id="1432141.A0A015J925"/>
<evidence type="ECO:0000313" key="2">
    <source>
        <dbReference type="EMBL" id="EXX66052.1"/>
    </source>
</evidence>